<proteinExistence type="predicted"/>
<dbReference type="EMBL" id="JAIWYP010000001">
    <property type="protein sequence ID" value="KAH3890866.1"/>
    <property type="molecule type" value="Genomic_DNA"/>
</dbReference>
<comment type="caution">
    <text evidence="1">The sequence shown here is derived from an EMBL/GenBank/DDBJ whole genome shotgun (WGS) entry which is preliminary data.</text>
</comment>
<dbReference type="AlphaFoldDB" id="A0A9D4S403"/>
<accession>A0A9D4S403</accession>
<reference evidence="1" key="2">
    <citation type="submission" date="2020-11" db="EMBL/GenBank/DDBJ databases">
        <authorList>
            <person name="McCartney M.A."/>
            <person name="Auch B."/>
            <person name="Kono T."/>
            <person name="Mallez S."/>
            <person name="Becker A."/>
            <person name="Gohl D.M."/>
            <person name="Silverstein K.A.T."/>
            <person name="Koren S."/>
            <person name="Bechman K.B."/>
            <person name="Herman A."/>
            <person name="Abrahante J.E."/>
            <person name="Garbe J."/>
        </authorList>
    </citation>
    <scope>NUCLEOTIDE SEQUENCE</scope>
    <source>
        <strain evidence="1">Duluth1</strain>
        <tissue evidence="1">Whole animal</tissue>
    </source>
</reference>
<reference evidence="1" key="1">
    <citation type="journal article" date="2019" name="bioRxiv">
        <title>The Genome of the Zebra Mussel, Dreissena polymorpha: A Resource for Invasive Species Research.</title>
        <authorList>
            <person name="McCartney M.A."/>
            <person name="Auch B."/>
            <person name="Kono T."/>
            <person name="Mallez S."/>
            <person name="Zhang Y."/>
            <person name="Obille A."/>
            <person name="Becker A."/>
            <person name="Abrahante J.E."/>
            <person name="Garbe J."/>
            <person name="Badalamenti J.P."/>
            <person name="Herman A."/>
            <person name="Mangelson H."/>
            <person name="Liachko I."/>
            <person name="Sullivan S."/>
            <person name="Sone E.D."/>
            <person name="Koren S."/>
            <person name="Silverstein K.A.T."/>
            <person name="Beckman K.B."/>
            <person name="Gohl D.M."/>
        </authorList>
    </citation>
    <scope>NUCLEOTIDE SEQUENCE</scope>
    <source>
        <strain evidence="1">Duluth1</strain>
        <tissue evidence="1">Whole animal</tissue>
    </source>
</reference>
<evidence type="ECO:0000313" key="1">
    <source>
        <dbReference type="EMBL" id="KAH3890866.1"/>
    </source>
</evidence>
<name>A0A9D4S403_DREPO</name>
<organism evidence="1 2">
    <name type="scientific">Dreissena polymorpha</name>
    <name type="common">Zebra mussel</name>
    <name type="synonym">Mytilus polymorpha</name>
    <dbReference type="NCBI Taxonomy" id="45954"/>
    <lineage>
        <taxon>Eukaryota</taxon>
        <taxon>Metazoa</taxon>
        <taxon>Spiralia</taxon>
        <taxon>Lophotrochozoa</taxon>
        <taxon>Mollusca</taxon>
        <taxon>Bivalvia</taxon>
        <taxon>Autobranchia</taxon>
        <taxon>Heteroconchia</taxon>
        <taxon>Euheterodonta</taxon>
        <taxon>Imparidentia</taxon>
        <taxon>Neoheterodontei</taxon>
        <taxon>Myida</taxon>
        <taxon>Dreissenoidea</taxon>
        <taxon>Dreissenidae</taxon>
        <taxon>Dreissena</taxon>
    </lineage>
</organism>
<protein>
    <submittedName>
        <fullName evidence="1">Uncharacterized protein</fullName>
    </submittedName>
</protein>
<gene>
    <name evidence="1" type="ORF">DPMN_014955</name>
</gene>
<sequence>MVDGYTGTLAAFTAAPPGHQRRQPGRCHISAGVCMSPGGATVPFWLFPVPSRLFLLPRRSLPVLPGSSRRY</sequence>
<dbReference type="Proteomes" id="UP000828390">
    <property type="component" value="Unassembled WGS sequence"/>
</dbReference>
<evidence type="ECO:0000313" key="2">
    <source>
        <dbReference type="Proteomes" id="UP000828390"/>
    </source>
</evidence>
<keyword evidence="2" id="KW-1185">Reference proteome</keyword>